<evidence type="ECO:0000313" key="2">
    <source>
        <dbReference type="EMBL" id="RPA62346.1"/>
    </source>
</evidence>
<keyword evidence="3" id="KW-1185">Reference proteome</keyword>
<proteinExistence type="predicted"/>
<reference evidence="2 3" key="1">
    <citation type="submission" date="2018-11" db="EMBL/GenBank/DDBJ databases">
        <title>Draft genome sequence of Gordonia sp. RS15-1S isolated from rice stems.</title>
        <authorList>
            <person name="Muangham S."/>
        </authorList>
    </citation>
    <scope>NUCLEOTIDE SEQUENCE [LARGE SCALE GENOMIC DNA]</scope>
    <source>
        <strain evidence="2 3">RS15-1S</strain>
    </source>
</reference>
<dbReference type="RefSeq" id="WP_123928963.1">
    <property type="nucleotide sequence ID" value="NZ_JBPSDP010000005.1"/>
</dbReference>
<evidence type="ECO:0000313" key="3">
    <source>
        <dbReference type="Proteomes" id="UP000267536"/>
    </source>
</evidence>
<comment type="caution">
    <text evidence="2">The sequence shown here is derived from an EMBL/GenBank/DDBJ whole genome shotgun (WGS) entry which is preliminary data.</text>
</comment>
<dbReference type="OrthoDB" id="5195799at2"/>
<sequence>MIAVQAESGGERLPARSGEPGVDLAQRVADAVTAVDGVTGLHGGVFGEIATYLPGGRVSGVQLDDDRGEVHVIVDISHDLRSVAAHAVAVATEVAGVPVDVTVEDISFPEQRAEQAPEQQNSGTRRGAPAGGDTSGATDGKHNG</sequence>
<name>A0A3N4GNY0_9ACTN</name>
<gene>
    <name evidence="2" type="ORF">EF294_10145</name>
</gene>
<dbReference type="Proteomes" id="UP000267536">
    <property type="component" value="Unassembled WGS sequence"/>
</dbReference>
<organism evidence="2 3">
    <name type="scientific">Gordonia oryzae</name>
    <dbReference type="NCBI Taxonomy" id="2487349"/>
    <lineage>
        <taxon>Bacteria</taxon>
        <taxon>Bacillati</taxon>
        <taxon>Actinomycetota</taxon>
        <taxon>Actinomycetes</taxon>
        <taxon>Mycobacteriales</taxon>
        <taxon>Gordoniaceae</taxon>
        <taxon>Gordonia</taxon>
    </lineage>
</organism>
<accession>A0A3N4GNY0</accession>
<dbReference type="EMBL" id="RKMH01000006">
    <property type="protein sequence ID" value="RPA62346.1"/>
    <property type="molecule type" value="Genomic_DNA"/>
</dbReference>
<feature type="region of interest" description="Disordered" evidence="1">
    <location>
        <begin position="106"/>
        <end position="144"/>
    </location>
</feature>
<feature type="region of interest" description="Disordered" evidence="1">
    <location>
        <begin position="1"/>
        <end position="21"/>
    </location>
</feature>
<protein>
    <recommendedName>
        <fullName evidence="4">Asp23/Gls24 family envelope stress response protein</fullName>
    </recommendedName>
</protein>
<dbReference type="AlphaFoldDB" id="A0A3N4GNY0"/>
<evidence type="ECO:0008006" key="4">
    <source>
        <dbReference type="Google" id="ProtNLM"/>
    </source>
</evidence>
<evidence type="ECO:0000256" key="1">
    <source>
        <dbReference type="SAM" id="MobiDB-lite"/>
    </source>
</evidence>